<dbReference type="InterPro" id="IPR036866">
    <property type="entry name" value="RibonucZ/Hydroxyglut_hydro"/>
</dbReference>
<dbReference type="InterPro" id="IPR052533">
    <property type="entry name" value="WalJ/YycJ-like"/>
</dbReference>
<dbReference type="PANTHER" id="PTHR47619">
    <property type="entry name" value="METALLO-HYDROLASE YYCJ-RELATED"/>
    <property type="match status" value="1"/>
</dbReference>
<name>A0A9X2AEP1_9BACL</name>
<dbReference type="RefSeq" id="WP_241713436.1">
    <property type="nucleotide sequence ID" value="NZ_JALBUF010000004.1"/>
</dbReference>
<keyword evidence="3" id="KW-1185">Reference proteome</keyword>
<dbReference type="AlphaFoldDB" id="A0A9X2AEP1"/>
<dbReference type="Gene3D" id="3.60.15.10">
    <property type="entry name" value="Ribonuclease Z/Hydroxyacylglutathione hydrolase-like"/>
    <property type="match status" value="1"/>
</dbReference>
<proteinExistence type="predicted"/>
<dbReference type="Pfam" id="PF12706">
    <property type="entry name" value="Lactamase_B_2"/>
    <property type="match status" value="1"/>
</dbReference>
<accession>A0A9X2AEP1</accession>
<evidence type="ECO:0000313" key="3">
    <source>
        <dbReference type="Proteomes" id="UP001139263"/>
    </source>
</evidence>
<dbReference type="Proteomes" id="UP001139263">
    <property type="component" value="Unassembled WGS sequence"/>
</dbReference>
<dbReference type="GO" id="GO:0016787">
    <property type="term" value="F:hydrolase activity"/>
    <property type="evidence" value="ECO:0007669"/>
    <property type="project" value="UniProtKB-KW"/>
</dbReference>
<dbReference type="SUPFAM" id="SSF56281">
    <property type="entry name" value="Metallo-hydrolase/oxidoreductase"/>
    <property type="match status" value="1"/>
</dbReference>
<dbReference type="InterPro" id="IPR001279">
    <property type="entry name" value="Metallo-B-lactamas"/>
</dbReference>
<dbReference type="PANTHER" id="PTHR47619:SF1">
    <property type="entry name" value="EXODEOXYRIBONUCLEASE WALJ"/>
    <property type="match status" value="1"/>
</dbReference>
<reference evidence="2" key="1">
    <citation type="submission" date="2022-03" db="EMBL/GenBank/DDBJ databases">
        <title>Draft Genome Sequence of Firmicute Strain S0AB, a Heterotrophic Iron/Sulfur-Oxidizing Extreme Acidophile.</title>
        <authorList>
            <person name="Vergara E."/>
            <person name="Pakostova E."/>
            <person name="Johnson D.B."/>
            <person name="Holmes D.S."/>
        </authorList>
    </citation>
    <scope>NUCLEOTIDE SEQUENCE</scope>
    <source>
        <strain evidence="2">S0AB</strain>
    </source>
</reference>
<feature type="domain" description="Metallo-beta-lactamase" evidence="1">
    <location>
        <begin position="16"/>
        <end position="194"/>
    </location>
</feature>
<protein>
    <submittedName>
        <fullName evidence="2">Metallo-hydrolase YycJ</fullName>
        <ecNumber evidence="2">3.-.-.-</ecNumber>
    </submittedName>
</protein>
<evidence type="ECO:0000313" key="2">
    <source>
        <dbReference type="EMBL" id="MCI0183311.1"/>
    </source>
</evidence>
<gene>
    <name evidence="2" type="primary">yycJ</name>
    <name evidence="2" type="ORF">MM817_01588</name>
</gene>
<evidence type="ECO:0000259" key="1">
    <source>
        <dbReference type="SMART" id="SM00849"/>
    </source>
</evidence>
<sequence length="281" mass="31016">MNSTELQFSILASGSTGNAVFVRSGSTNILIDAGVGIRQLQAAFSDIEIDMETLDAIIVTHEHSDHVRGLASLMRKCSVPIYTSQGTWSKIVHFWKDEEQVIARMIRADIPFSLGEFVLEPFALSHDAEEPLGFSIYANGKKLVLATDLGYASDHIRSVTQGAHAYILEANHDIDLLRTGPYPWHLKRRILGDKGHLSNDSAGDYLCDVVTDDTASVYLAHLSKENNRPTLAHKVVQQSIAHLPVVVERGLKLCVTYPDRPTQLVTSSGPEKLEQMIQDIT</sequence>
<keyword evidence="2" id="KW-0378">Hydrolase</keyword>
<dbReference type="EC" id="3.-.-.-" evidence="2"/>
<dbReference type="SMART" id="SM00849">
    <property type="entry name" value="Lactamase_B"/>
    <property type="match status" value="1"/>
</dbReference>
<comment type="caution">
    <text evidence="2">The sequence shown here is derived from an EMBL/GenBank/DDBJ whole genome shotgun (WGS) entry which is preliminary data.</text>
</comment>
<dbReference type="EMBL" id="JALBUF010000004">
    <property type="protein sequence ID" value="MCI0183311.1"/>
    <property type="molecule type" value="Genomic_DNA"/>
</dbReference>
<organism evidence="2 3">
    <name type="scientific">Sulfoacidibacillus ferrooxidans</name>
    <dbReference type="NCBI Taxonomy" id="2005001"/>
    <lineage>
        <taxon>Bacteria</taxon>
        <taxon>Bacillati</taxon>
        <taxon>Bacillota</taxon>
        <taxon>Bacilli</taxon>
        <taxon>Bacillales</taxon>
        <taxon>Alicyclobacillaceae</taxon>
        <taxon>Sulfoacidibacillus</taxon>
    </lineage>
</organism>